<reference evidence="2" key="2">
    <citation type="journal article" date="2015" name="Data Brief">
        <title>Shoot transcriptome of the giant reed, Arundo donax.</title>
        <authorList>
            <person name="Barrero R.A."/>
            <person name="Guerrero F.D."/>
            <person name="Moolhuijzen P."/>
            <person name="Goolsby J.A."/>
            <person name="Tidwell J."/>
            <person name="Bellgard S.E."/>
            <person name="Bellgard M.I."/>
        </authorList>
    </citation>
    <scope>NUCLEOTIDE SEQUENCE</scope>
    <source>
        <tissue evidence="2">Shoot tissue taken approximately 20 cm above the soil surface</tissue>
    </source>
</reference>
<feature type="region of interest" description="Disordered" evidence="1">
    <location>
        <begin position="76"/>
        <end position="109"/>
    </location>
</feature>
<sequence>MDRSREGEYRDRFLDGEDGSAVGVDEHAAAAEAEQHAVHAQHGRSRTCSASVTAKSLPDMLSVLATASEAASAAQNRVSTTASAGAASSISTPPPRAHRHRRTATEGPTRPHVVRSLLLLLRRRAAGSNVTVLTDRAAPTHAFPFSPGLTR</sequence>
<dbReference type="EMBL" id="GBRH01212289">
    <property type="protein sequence ID" value="JAD85606.1"/>
    <property type="molecule type" value="Transcribed_RNA"/>
</dbReference>
<accession>A0A0A9DCU9</accession>
<protein>
    <submittedName>
        <fullName evidence="2">Uncharacterized protein</fullName>
    </submittedName>
</protein>
<dbReference type="AlphaFoldDB" id="A0A0A9DCU9"/>
<evidence type="ECO:0000313" key="2">
    <source>
        <dbReference type="EMBL" id="JAD85606.1"/>
    </source>
</evidence>
<organism evidence="2">
    <name type="scientific">Arundo donax</name>
    <name type="common">Giant reed</name>
    <name type="synonym">Donax arundinaceus</name>
    <dbReference type="NCBI Taxonomy" id="35708"/>
    <lineage>
        <taxon>Eukaryota</taxon>
        <taxon>Viridiplantae</taxon>
        <taxon>Streptophyta</taxon>
        <taxon>Embryophyta</taxon>
        <taxon>Tracheophyta</taxon>
        <taxon>Spermatophyta</taxon>
        <taxon>Magnoliopsida</taxon>
        <taxon>Liliopsida</taxon>
        <taxon>Poales</taxon>
        <taxon>Poaceae</taxon>
        <taxon>PACMAD clade</taxon>
        <taxon>Arundinoideae</taxon>
        <taxon>Arundineae</taxon>
        <taxon>Arundo</taxon>
    </lineage>
</organism>
<feature type="region of interest" description="Disordered" evidence="1">
    <location>
        <begin position="1"/>
        <end position="20"/>
    </location>
</feature>
<feature type="compositionally biased region" description="Basic and acidic residues" evidence="1">
    <location>
        <begin position="1"/>
        <end position="15"/>
    </location>
</feature>
<evidence type="ECO:0000256" key="1">
    <source>
        <dbReference type="SAM" id="MobiDB-lite"/>
    </source>
</evidence>
<feature type="compositionally biased region" description="Low complexity" evidence="1">
    <location>
        <begin position="76"/>
        <end position="91"/>
    </location>
</feature>
<name>A0A0A9DCU9_ARUDO</name>
<reference evidence="2" key="1">
    <citation type="submission" date="2014-09" db="EMBL/GenBank/DDBJ databases">
        <authorList>
            <person name="Magalhaes I.L.F."/>
            <person name="Oliveira U."/>
            <person name="Santos F.R."/>
            <person name="Vidigal T.H.D.A."/>
            <person name="Brescovit A.D."/>
            <person name="Santos A.J."/>
        </authorList>
    </citation>
    <scope>NUCLEOTIDE SEQUENCE</scope>
    <source>
        <tissue evidence="2">Shoot tissue taken approximately 20 cm above the soil surface</tissue>
    </source>
</reference>
<proteinExistence type="predicted"/>